<keyword evidence="15" id="KW-1185">Reference proteome</keyword>
<keyword evidence="9 10" id="KW-0413">Isomerase</keyword>
<dbReference type="SUPFAM" id="SSF55811">
    <property type="entry name" value="Nudix"/>
    <property type="match status" value="1"/>
</dbReference>
<comment type="pathway">
    <text evidence="1 10">Isoprenoid biosynthesis; dimethylallyl diphosphate biosynthesis; dimethylallyl diphosphate from isopentenyl diphosphate: step 1/1.</text>
</comment>
<feature type="active site" evidence="10 11">
    <location>
        <position position="67"/>
    </location>
</feature>
<dbReference type="eggNOG" id="COG1443">
    <property type="taxonomic scope" value="Bacteria"/>
</dbReference>
<evidence type="ECO:0000313" key="14">
    <source>
        <dbReference type="EMBL" id="AIJ26189.1"/>
    </source>
</evidence>
<evidence type="ECO:0000256" key="11">
    <source>
        <dbReference type="PIRSR" id="PIRSR018427-1"/>
    </source>
</evidence>
<dbReference type="PANTHER" id="PTHR10885:SF0">
    <property type="entry name" value="ISOPENTENYL-DIPHOSPHATE DELTA-ISOMERASE"/>
    <property type="match status" value="1"/>
</dbReference>
<dbReference type="STRING" id="1068978.AMETH_6097"/>
<evidence type="ECO:0000256" key="9">
    <source>
        <dbReference type="ARBA" id="ARBA00023235"/>
    </source>
</evidence>
<comment type="function">
    <text evidence="10">Catalyzes the 1,3-allylic rearrangement of the homoallylic substrate isopentenyl (IPP) to its highly electrophilic allylic isomer, dimethylallyl diphosphate (DMAPP).</text>
</comment>
<dbReference type="InterPro" id="IPR015797">
    <property type="entry name" value="NUDIX_hydrolase-like_dom_sf"/>
</dbReference>
<evidence type="ECO:0000256" key="3">
    <source>
        <dbReference type="ARBA" id="ARBA00012057"/>
    </source>
</evidence>
<dbReference type="PIRSF" id="PIRSF018427">
    <property type="entry name" value="Isopntndiph_ism"/>
    <property type="match status" value="1"/>
</dbReference>
<dbReference type="PANTHER" id="PTHR10885">
    <property type="entry name" value="ISOPENTENYL-DIPHOSPHATE DELTA-ISOMERASE"/>
    <property type="match status" value="1"/>
</dbReference>
<evidence type="ECO:0000313" key="15">
    <source>
        <dbReference type="Proteomes" id="UP000062973"/>
    </source>
</evidence>
<keyword evidence="6 10" id="KW-0460">Magnesium</keyword>
<gene>
    <name evidence="10 14" type="primary">idi</name>
    <name evidence="14" type="ORF">AMETH_6097</name>
</gene>
<feature type="binding site" evidence="10">
    <location>
        <position position="114"/>
    </location>
    <ligand>
        <name>Mn(2+)</name>
        <dbReference type="ChEBI" id="CHEBI:29035"/>
    </ligand>
</feature>
<comment type="subcellular location">
    <subcellularLocation>
        <location evidence="10">Cytoplasm</location>
    </subcellularLocation>
</comment>
<evidence type="ECO:0000259" key="13">
    <source>
        <dbReference type="PROSITE" id="PS51462"/>
    </source>
</evidence>
<feature type="active site" evidence="10 11">
    <location>
        <position position="116"/>
    </location>
</feature>
<feature type="domain" description="Nudix hydrolase" evidence="13">
    <location>
        <begin position="30"/>
        <end position="164"/>
    </location>
</feature>
<feature type="binding site" evidence="10">
    <location>
        <position position="69"/>
    </location>
    <ligand>
        <name>Mn(2+)</name>
        <dbReference type="ChEBI" id="CHEBI:29035"/>
    </ligand>
</feature>
<dbReference type="HAMAP" id="MF_00202">
    <property type="entry name" value="Idi"/>
    <property type="match status" value="1"/>
</dbReference>
<keyword evidence="8 10" id="KW-0414">Isoprene biosynthesis</keyword>
<comment type="cofactor">
    <cofactor evidence="10">
        <name>Mn(2+)</name>
        <dbReference type="ChEBI" id="CHEBI:29035"/>
    </cofactor>
    <text evidence="10">Binds 1 Mn(2+) ion per subunit.</text>
</comment>
<feature type="binding site" evidence="10">
    <location>
        <position position="25"/>
    </location>
    <ligand>
        <name>Mn(2+)</name>
        <dbReference type="ChEBI" id="CHEBI:29035"/>
    </ligand>
</feature>
<feature type="region of interest" description="Disordered" evidence="12">
    <location>
        <begin position="175"/>
        <end position="200"/>
    </location>
</feature>
<dbReference type="Gene3D" id="3.90.79.10">
    <property type="entry name" value="Nucleoside Triphosphate Pyrophosphohydrolase"/>
    <property type="match status" value="1"/>
</dbReference>
<dbReference type="OrthoDB" id="9809458at2"/>
<name>A0A076MYF0_AMYME</name>
<dbReference type="GO" id="GO:0004452">
    <property type="term" value="F:isopentenyl-diphosphate delta-isomerase activity"/>
    <property type="evidence" value="ECO:0007669"/>
    <property type="project" value="UniProtKB-UniRule"/>
</dbReference>
<organism evidence="14 15">
    <name type="scientific">Amycolatopsis methanolica 239</name>
    <dbReference type="NCBI Taxonomy" id="1068978"/>
    <lineage>
        <taxon>Bacteria</taxon>
        <taxon>Bacillati</taxon>
        <taxon>Actinomycetota</taxon>
        <taxon>Actinomycetes</taxon>
        <taxon>Pseudonocardiales</taxon>
        <taxon>Pseudonocardiaceae</taxon>
        <taxon>Amycolatopsis</taxon>
        <taxon>Amycolatopsis methanolica group</taxon>
    </lineage>
</organism>
<evidence type="ECO:0000256" key="12">
    <source>
        <dbReference type="SAM" id="MobiDB-lite"/>
    </source>
</evidence>
<comment type="similarity">
    <text evidence="2 10">Belongs to the IPP isomerase type 1 family.</text>
</comment>
<dbReference type="EMBL" id="CP009110">
    <property type="protein sequence ID" value="AIJ26189.1"/>
    <property type="molecule type" value="Genomic_DNA"/>
</dbReference>
<evidence type="ECO:0000256" key="5">
    <source>
        <dbReference type="ARBA" id="ARBA00022723"/>
    </source>
</evidence>
<dbReference type="KEGG" id="amq:AMETH_6097"/>
<proteinExistence type="inferred from homology"/>
<feature type="binding site" evidence="10">
    <location>
        <position position="116"/>
    </location>
    <ligand>
        <name>Mn(2+)</name>
        <dbReference type="ChEBI" id="CHEBI:29035"/>
    </ligand>
</feature>
<feature type="binding site" evidence="10">
    <location>
        <position position="87"/>
    </location>
    <ligand>
        <name>Mg(2+)</name>
        <dbReference type="ChEBI" id="CHEBI:18420"/>
    </ligand>
</feature>
<dbReference type="UniPathway" id="UPA00059">
    <property type="reaction ID" value="UER00104"/>
</dbReference>
<dbReference type="GO" id="GO:0050992">
    <property type="term" value="P:dimethylallyl diphosphate biosynthetic process"/>
    <property type="evidence" value="ECO:0007669"/>
    <property type="project" value="UniProtKB-UniRule"/>
</dbReference>
<evidence type="ECO:0000256" key="7">
    <source>
        <dbReference type="ARBA" id="ARBA00023211"/>
    </source>
</evidence>
<feature type="compositionally biased region" description="Basic and acidic residues" evidence="12">
    <location>
        <begin position="175"/>
        <end position="186"/>
    </location>
</feature>
<accession>A0A076MYF0</accession>
<dbReference type="InterPro" id="IPR056375">
    <property type="entry name" value="Idi_bact"/>
</dbReference>
<evidence type="ECO:0000256" key="1">
    <source>
        <dbReference type="ARBA" id="ARBA00004826"/>
    </source>
</evidence>
<dbReference type="Proteomes" id="UP000062973">
    <property type="component" value="Chromosome"/>
</dbReference>
<dbReference type="InterPro" id="IPR011876">
    <property type="entry name" value="IsopentenylPP_isomerase_typ1"/>
</dbReference>
<dbReference type="CDD" id="cd02885">
    <property type="entry name" value="NUDIX_IPP_Isomerase"/>
    <property type="match status" value="1"/>
</dbReference>
<keyword evidence="4 10" id="KW-0963">Cytoplasm</keyword>
<dbReference type="AlphaFoldDB" id="A0A076MYF0"/>
<dbReference type="PATRIC" id="fig|1068978.7.peg.6551"/>
<dbReference type="GO" id="GO:0046872">
    <property type="term" value="F:metal ion binding"/>
    <property type="evidence" value="ECO:0007669"/>
    <property type="project" value="UniProtKB-KW"/>
</dbReference>
<dbReference type="Pfam" id="PF00293">
    <property type="entry name" value="NUDIX"/>
    <property type="match status" value="1"/>
</dbReference>
<sequence length="200" mass="22262">MSEERVILVDEHGRPAGTAEKAAVHGMDTPLHLAFSCYVFDSDGRFLITRRADDKKTWPGVWTNSCCGHPAPGEPLTVAVARRLRQELGLTTNRVDPVLPRFRYRAVMDNGMVENEVCPVFRATTDGEPEVDEAEVADFAWTDWTEFATDVLAGRRAVSPWCRWQIEQLGPLGSRPDRWPVAEQRELPPAAIPEPGSAVP</sequence>
<comment type="cofactor">
    <cofactor evidence="10">
        <name>Mg(2+)</name>
        <dbReference type="ChEBI" id="CHEBI:18420"/>
    </cofactor>
    <text evidence="10">Binds 1 Mg(2+) ion per subunit. The magnesium ion binds only when substrate is bound.</text>
</comment>
<reference evidence="14 15" key="1">
    <citation type="submission" date="2014-07" db="EMBL/GenBank/DDBJ databases">
        <title>Whole Genome Sequence of the Amycolatopsis methanolica 239.</title>
        <authorList>
            <person name="Tang B."/>
        </authorList>
    </citation>
    <scope>NUCLEOTIDE SEQUENCE [LARGE SCALE GENOMIC DNA]</scope>
    <source>
        <strain evidence="14 15">239</strain>
    </source>
</reference>
<evidence type="ECO:0000256" key="4">
    <source>
        <dbReference type="ARBA" id="ARBA00022490"/>
    </source>
</evidence>
<dbReference type="InterPro" id="IPR000086">
    <property type="entry name" value="NUDIX_hydrolase_dom"/>
</dbReference>
<dbReference type="GO" id="GO:0005737">
    <property type="term" value="C:cytoplasm"/>
    <property type="evidence" value="ECO:0007669"/>
    <property type="project" value="UniProtKB-SubCell"/>
</dbReference>
<keyword evidence="5 10" id="KW-0479">Metal-binding</keyword>
<evidence type="ECO:0000256" key="8">
    <source>
        <dbReference type="ARBA" id="ARBA00023229"/>
    </source>
</evidence>
<dbReference type="EC" id="5.3.3.2" evidence="3 10"/>
<keyword evidence="7 10" id="KW-0464">Manganese</keyword>
<dbReference type="GO" id="GO:0008299">
    <property type="term" value="P:isoprenoid biosynthetic process"/>
    <property type="evidence" value="ECO:0007669"/>
    <property type="project" value="UniProtKB-UniRule"/>
</dbReference>
<evidence type="ECO:0000256" key="6">
    <source>
        <dbReference type="ARBA" id="ARBA00022842"/>
    </source>
</evidence>
<protein>
    <recommendedName>
        <fullName evidence="3 10">Isopentenyl-diphosphate Delta-isomerase</fullName>
        <shortName evidence="10">IPP isomerase</shortName>
        <ecNumber evidence="3 10">5.3.3.2</ecNumber>
    </recommendedName>
    <alternativeName>
        <fullName evidence="10">IPP:DMAPP isomerase</fullName>
    </alternativeName>
    <alternativeName>
        <fullName evidence="10">Isopentenyl pyrophosphate isomerase</fullName>
    </alternativeName>
</protein>
<evidence type="ECO:0000256" key="10">
    <source>
        <dbReference type="HAMAP-Rule" id="MF_00202"/>
    </source>
</evidence>
<feature type="binding site" evidence="10">
    <location>
        <position position="32"/>
    </location>
    <ligand>
        <name>Mn(2+)</name>
        <dbReference type="ChEBI" id="CHEBI:29035"/>
    </ligand>
</feature>
<dbReference type="HOGENOM" id="CLU_060552_2_0_11"/>
<dbReference type="PROSITE" id="PS51462">
    <property type="entry name" value="NUDIX"/>
    <property type="match status" value="1"/>
</dbReference>
<dbReference type="NCBIfam" id="TIGR02150">
    <property type="entry name" value="IPP_isom_1"/>
    <property type="match status" value="1"/>
</dbReference>
<dbReference type="FunFam" id="3.90.79.10:FF:000009">
    <property type="entry name" value="Isopentenyl-diphosphate Delta-isomerase"/>
    <property type="match status" value="1"/>
</dbReference>
<dbReference type="RefSeq" id="WP_017985028.1">
    <property type="nucleotide sequence ID" value="NZ_AQUL01000001.1"/>
</dbReference>
<evidence type="ECO:0000256" key="2">
    <source>
        <dbReference type="ARBA" id="ARBA00007579"/>
    </source>
</evidence>
<dbReference type="NCBIfam" id="NF002995">
    <property type="entry name" value="PRK03759.1"/>
    <property type="match status" value="1"/>
</dbReference>
<comment type="catalytic activity">
    <reaction evidence="10">
        <text>isopentenyl diphosphate = dimethylallyl diphosphate</text>
        <dbReference type="Rhea" id="RHEA:23284"/>
        <dbReference type="ChEBI" id="CHEBI:57623"/>
        <dbReference type="ChEBI" id="CHEBI:128769"/>
        <dbReference type="EC" id="5.3.3.2"/>
    </reaction>
</comment>